<keyword evidence="1" id="KW-0812">Transmembrane</keyword>
<gene>
    <name evidence="2" type="ORF">ENH87_03525</name>
</gene>
<proteinExistence type="predicted"/>
<keyword evidence="1" id="KW-1133">Transmembrane helix</keyword>
<protein>
    <submittedName>
        <fullName evidence="2">Uncharacterized protein</fullName>
    </submittedName>
</protein>
<accession>A0A831VTX0</accession>
<dbReference type="Proteomes" id="UP000886191">
    <property type="component" value="Unassembled WGS sequence"/>
</dbReference>
<feature type="transmembrane region" description="Helical" evidence="1">
    <location>
        <begin position="50"/>
        <end position="69"/>
    </location>
</feature>
<evidence type="ECO:0000313" key="2">
    <source>
        <dbReference type="EMBL" id="HEA19969.1"/>
    </source>
</evidence>
<evidence type="ECO:0000256" key="1">
    <source>
        <dbReference type="SAM" id="Phobius"/>
    </source>
</evidence>
<name>A0A831VTX0_9FLAO</name>
<dbReference type="EMBL" id="DRGL01000017">
    <property type="protein sequence ID" value="HEA19969.1"/>
    <property type="molecule type" value="Genomic_DNA"/>
</dbReference>
<comment type="caution">
    <text evidence="2">The sequence shown here is derived from an EMBL/GenBank/DDBJ whole genome shotgun (WGS) entry which is preliminary data.</text>
</comment>
<dbReference type="AlphaFoldDB" id="A0A831VTX0"/>
<reference evidence="2" key="1">
    <citation type="journal article" date="2020" name="mSystems">
        <title>Genome- and Community-Level Interaction Insights into Carbon Utilization and Element Cycling Functions of Hydrothermarchaeota in Hydrothermal Sediment.</title>
        <authorList>
            <person name="Zhou Z."/>
            <person name="Liu Y."/>
            <person name="Xu W."/>
            <person name="Pan J."/>
            <person name="Luo Z.H."/>
            <person name="Li M."/>
        </authorList>
    </citation>
    <scope>NUCLEOTIDE SEQUENCE [LARGE SCALE GENOMIC DNA]</scope>
    <source>
        <strain evidence="2">HyVt-345</strain>
    </source>
</reference>
<sequence length="75" mass="8697">MEINPDDPRFIHDPTTNKSILEQMGNSYNKRMQTLQKAESRKRRLENNNVVGMWVNIVIGILNLALLAYQTVKIL</sequence>
<keyword evidence="1" id="KW-0472">Membrane</keyword>
<organism evidence="2">
    <name type="scientific">Pricia antarctica</name>
    <dbReference type="NCBI Taxonomy" id="641691"/>
    <lineage>
        <taxon>Bacteria</taxon>
        <taxon>Pseudomonadati</taxon>
        <taxon>Bacteroidota</taxon>
        <taxon>Flavobacteriia</taxon>
        <taxon>Flavobacteriales</taxon>
        <taxon>Flavobacteriaceae</taxon>
        <taxon>Pricia</taxon>
    </lineage>
</organism>